<feature type="domain" description="Fe2OG dioxygenase" evidence="7">
    <location>
        <begin position="105"/>
        <end position="218"/>
    </location>
</feature>
<accession>A0A9W6BFB4</accession>
<keyword evidence="4" id="KW-0560">Oxidoreductase</keyword>
<dbReference type="InterPro" id="IPR039558">
    <property type="entry name" value="TPA1/OFD1_N"/>
</dbReference>
<dbReference type="Gene3D" id="2.60.120.620">
    <property type="entry name" value="q2cbj1_9rhob like domain"/>
    <property type="match status" value="1"/>
</dbReference>
<keyword evidence="9" id="KW-1185">Reference proteome</keyword>
<comment type="cofactor">
    <cofactor evidence="1">
        <name>L-ascorbate</name>
        <dbReference type="ChEBI" id="CHEBI:38290"/>
    </cofactor>
</comment>
<evidence type="ECO:0000256" key="6">
    <source>
        <dbReference type="SAM" id="MobiDB-lite"/>
    </source>
</evidence>
<evidence type="ECO:0000256" key="3">
    <source>
        <dbReference type="ARBA" id="ARBA00022964"/>
    </source>
</evidence>
<reference evidence="8 9" key="1">
    <citation type="journal article" date="2023" name="Commun. Biol.">
        <title>Reorganization of the ancestral sex-determining regions during the evolution of trioecy in Pleodorina starrii.</title>
        <authorList>
            <person name="Takahashi K."/>
            <person name="Suzuki S."/>
            <person name="Kawai-Toyooka H."/>
            <person name="Yamamoto K."/>
            <person name="Hamaji T."/>
            <person name="Ootsuki R."/>
            <person name="Yamaguchi H."/>
            <person name="Kawachi M."/>
            <person name="Higashiyama T."/>
            <person name="Nozaki H."/>
        </authorList>
    </citation>
    <scope>NUCLEOTIDE SEQUENCE [LARGE SCALE GENOMIC DNA]</scope>
    <source>
        <strain evidence="8 9">NIES-4479</strain>
    </source>
</reference>
<dbReference type="PANTHER" id="PTHR12117">
    <property type="entry name" value="HISTONE ACETYLTRANSFERASE COMPLEX"/>
    <property type="match status" value="1"/>
</dbReference>
<dbReference type="InterPro" id="IPR051842">
    <property type="entry name" value="uS12_prolyl_hydroxylase"/>
</dbReference>
<dbReference type="GO" id="GO:0031418">
    <property type="term" value="F:L-ascorbic acid binding"/>
    <property type="evidence" value="ECO:0007669"/>
    <property type="project" value="InterPro"/>
</dbReference>
<dbReference type="PROSITE" id="PS51471">
    <property type="entry name" value="FE2OG_OXY"/>
    <property type="match status" value="1"/>
</dbReference>
<feature type="compositionally biased region" description="Gly residues" evidence="6">
    <location>
        <begin position="365"/>
        <end position="375"/>
    </location>
</feature>
<dbReference type="OrthoDB" id="430522at2759"/>
<feature type="region of interest" description="Disordered" evidence="6">
    <location>
        <begin position="404"/>
        <end position="424"/>
    </location>
</feature>
<dbReference type="EMBL" id="BRXU01000004">
    <property type="protein sequence ID" value="GLC51064.1"/>
    <property type="molecule type" value="Genomic_DNA"/>
</dbReference>
<evidence type="ECO:0000256" key="1">
    <source>
        <dbReference type="ARBA" id="ARBA00001961"/>
    </source>
</evidence>
<dbReference type="GO" id="GO:0005506">
    <property type="term" value="F:iron ion binding"/>
    <property type="evidence" value="ECO:0007669"/>
    <property type="project" value="InterPro"/>
</dbReference>
<evidence type="ECO:0000256" key="5">
    <source>
        <dbReference type="ARBA" id="ARBA00023004"/>
    </source>
</evidence>
<dbReference type="Pfam" id="PF13661">
    <property type="entry name" value="2OG-FeII_Oxy_4"/>
    <property type="match status" value="1"/>
</dbReference>
<gene>
    <name evidence="8" type="primary">PLEST009859</name>
    <name evidence="8" type="ORF">PLESTB_000462000</name>
</gene>
<evidence type="ECO:0000313" key="8">
    <source>
        <dbReference type="EMBL" id="GLC51064.1"/>
    </source>
</evidence>
<keyword evidence="5" id="KW-0408">Iron</keyword>
<evidence type="ECO:0000256" key="2">
    <source>
        <dbReference type="ARBA" id="ARBA00022723"/>
    </source>
</evidence>
<comment type="caution">
    <text evidence="8">The sequence shown here is derived from an EMBL/GenBank/DDBJ whole genome shotgun (WGS) entry which is preliminary data.</text>
</comment>
<protein>
    <recommendedName>
        <fullName evidence="7">Fe2OG dioxygenase domain-containing protein</fullName>
    </recommendedName>
</protein>
<feature type="region of interest" description="Disordered" evidence="6">
    <location>
        <begin position="230"/>
        <end position="386"/>
    </location>
</feature>
<dbReference type="GO" id="GO:0016705">
    <property type="term" value="F:oxidoreductase activity, acting on paired donors, with incorporation or reduction of molecular oxygen"/>
    <property type="evidence" value="ECO:0007669"/>
    <property type="project" value="InterPro"/>
</dbReference>
<dbReference type="AlphaFoldDB" id="A0A9W6BFB4"/>
<evidence type="ECO:0000259" key="7">
    <source>
        <dbReference type="PROSITE" id="PS51471"/>
    </source>
</evidence>
<dbReference type="GO" id="GO:0051213">
    <property type="term" value="F:dioxygenase activity"/>
    <property type="evidence" value="ECO:0007669"/>
    <property type="project" value="UniProtKB-KW"/>
</dbReference>
<sequence length="453" mass="48626">MGRSNGKMSAYERWINNFKVASSWIEKHDVERAVDANGGLVRIENFLPEFVAEGILATVAAVPEERWNDTSASTDYRQNNISHSFSSVKHARGLDAVVRLFSLVRPDSLNAFSAAKYCKQDHIAPHDDRAYTQVQLDNGRVIITSRTLAVIYYLTRDWREEYGGVLVDLEDPSAPAGEGRKYVPLWNSLVAFRVPRYHAVTPMTTTRPRYSIFGWFLEPGKLYELYSGKEGEEGEGGKAAKQKKRKKLEGGGQAQDQGQDHDRARSRQPRADVKGQGKAATRSAADPAAEQGQGGGMAHGAAATAAGEADPHRGVQQHHQQHHQVEVGRQVVSAGKRPRDGGCGGADGEEAGHSGRAGAEQLLPGHGGSSGGRLGEQGRRRRPVEQQRGELGGHVELAGHQCAESRGAGEGGGAGHGGAAAGGGGGLYPGLRRGALVRLPGRWQGRRKHVCVG</sequence>
<dbReference type="InterPro" id="IPR006620">
    <property type="entry name" value="Pro_4_hyd_alph"/>
</dbReference>
<feature type="compositionally biased region" description="Low complexity" evidence="6">
    <location>
        <begin position="299"/>
        <end position="308"/>
    </location>
</feature>
<dbReference type="SMART" id="SM00702">
    <property type="entry name" value="P4Hc"/>
    <property type="match status" value="1"/>
</dbReference>
<name>A0A9W6BFB4_9CHLO</name>
<proteinExistence type="predicted"/>
<keyword evidence="2" id="KW-0479">Metal-binding</keyword>
<feature type="compositionally biased region" description="Gly residues" evidence="6">
    <location>
        <begin position="408"/>
        <end position="424"/>
    </location>
</feature>
<feature type="compositionally biased region" description="Basic and acidic residues" evidence="6">
    <location>
        <begin position="258"/>
        <end position="275"/>
    </location>
</feature>
<evidence type="ECO:0000256" key="4">
    <source>
        <dbReference type="ARBA" id="ARBA00023002"/>
    </source>
</evidence>
<organism evidence="8 9">
    <name type="scientific">Pleodorina starrii</name>
    <dbReference type="NCBI Taxonomy" id="330485"/>
    <lineage>
        <taxon>Eukaryota</taxon>
        <taxon>Viridiplantae</taxon>
        <taxon>Chlorophyta</taxon>
        <taxon>core chlorophytes</taxon>
        <taxon>Chlorophyceae</taxon>
        <taxon>CS clade</taxon>
        <taxon>Chlamydomonadales</taxon>
        <taxon>Volvocaceae</taxon>
        <taxon>Pleodorina</taxon>
    </lineage>
</organism>
<dbReference type="InterPro" id="IPR005123">
    <property type="entry name" value="Oxoglu/Fe-dep_dioxygenase_dom"/>
</dbReference>
<dbReference type="PANTHER" id="PTHR12117:SF0">
    <property type="entry name" value="PROLYL 3-HYDROXYLASE OGFOD1"/>
    <property type="match status" value="1"/>
</dbReference>
<keyword evidence="3" id="KW-0223">Dioxygenase</keyword>
<evidence type="ECO:0000313" key="9">
    <source>
        <dbReference type="Proteomes" id="UP001165080"/>
    </source>
</evidence>
<dbReference type="Proteomes" id="UP001165080">
    <property type="component" value="Unassembled WGS sequence"/>
</dbReference>